<dbReference type="Proteomes" id="UP001150907">
    <property type="component" value="Unassembled WGS sequence"/>
</dbReference>
<sequence length="166" mass="18742">TRSDNDSPTRQSQISVIRSVLGQQFVFPEDMAADDDDIDALPTVTQEVYGTVYTAATNRHAPVPVVYQNAIQPVRPTIPPTEPPPPPFSITIVATSTTTATTSATHNCQCYNYGYNYCDEHSHHNIYNFIKRHHHNDNINNTNSNNNNYYHVISVAVDNHIYVYNY</sequence>
<name>A0A9W8EH33_9FUNG</name>
<evidence type="ECO:0000313" key="2">
    <source>
        <dbReference type="Proteomes" id="UP001150907"/>
    </source>
</evidence>
<keyword evidence="2" id="KW-1185">Reference proteome</keyword>
<dbReference type="AlphaFoldDB" id="A0A9W8EH33"/>
<dbReference type="EMBL" id="JANBQF010000388">
    <property type="protein sequence ID" value="KAJ2001589.1"/>
    <property type="molecule type" value="Genomic_DNA"/>
</dbReference>
<organism evidence="1 2">
    <name type="scientific">Coemansia thaxteri</name>
    <dbReference type="NCBI Taxonomy" id="2663907"/>
    <lineage>
        <taxon>Eukaryota</taxon>
        <taxon>Fungi</taxon>
        <taxon>Fungi incertae sedis</taxon>
        <taxon>Zoopagomycota</taxon>
        <taxon>Kickxellomycotina</taxon>
        <taxon>Kickxellomycetes</taxon>
        <taxon>Kickxellales</taxon>
        <taxon>Kickxellaceae</taxon>
        <taxon>Coemansia</taxon>
    </lineage>
</organism>
<dbReference type="OrthoDB" id="5597839at2759"/>
<evidence type="ECO:0000313" key="1">
    <source>
        <dbReference type="EMBL" id="KAJ2001589.1"/>
    </source>
</evidence>
<comment type="caution">
    <text evidence="1">The sequence shown here is derived from an EMBL/GenBank/DDBJ whole genome shotgun (WGS) entry which is preliminary data.</text>
</comment>
<reference evidence="1" key="1">
    <citation type="submission" date="2022-07" db="EMBL/GenBank/DDBJ databases">
        <title>Phylogenomic reconstructions and comparative analyses of Kickxellomycotina fungi.</title>
        <authorList>
            <person name="Reynolds N.K."/>
            <person name="Stajich J.E."/>
            <person name="Barry K."/>
            <person name="Grigoriev I.V."/>
            <person name="Crous P."/>
            <person name="Smith M.E."/>
        </authorList>
    </citation>
    <scope>NUCLEOTIDE SEQUENCE</scope>
    <source>
        <strain evidence="1">IMI 214461</strain>
    </source>
</reference>
<feature type="non-terminal residue" evidence="1">
    <location>
        <position position="166"/>
    </location>
</feature>
<protein>
    <submittedName>
        <fullName evidence="1">Uncharacterized protein</fullName>
    </submittedName>
</protein>
<gene>
    <name evidence="1" type="ORF">H4R26_004054</name>
</gene>
<proteinExistence type="predicted"/>
<accession>A0A9W8EH33</accession>